<protein>
    <submittedName>
        <fullName evidence="1">Uncharacterized protein</fullName>
    </submittedName>
</protein>
<sequence length="127" mass="14490">MPQLPVSWGEVFDKLTILQIKADKLQAVAQLANVTRERQEIEKVIGDMARFPAQLSVLVQALKEINALLWDVEDGKRHCERCQTFGPEFVELARKVYFGNDQRAAIKRQINDLLGSALVEEKSYKAY</sequence>
<dbReference type="AlphaFoldDB" id="A0A4R2NET3"/>
<dbReference type="EMBL" id="SLXH01000003">
    <property type="protein sequence ID" value="TCP19829.1"/>
    <property type="molecule type" value="Genomic_DNA"/>
</dbReference>
<evidence type="ECO:0000313" key="2">
    <source>
        <dbReference type="Proteomes" id="UP000295182"/>
    </source>
</evidence>
<gene>
    <name evidence="1" type="ORF">EV674_10359</name>
</gene>
<dbReference type="RefSeq" id="WP_119013927.1">
    <property type="nucleotide sequence ID" value="NZ_QXNC01000024.1"/>
</dbReference>
<dbReference type="Proteomes" id="UP000295182">
    <property type="component" value="Unassembled WGS sequence"/>
</dbReference>
<reference evidence="1 2" key="1">
    <citation type="submission" date="2019-03" db="EMBL/GenBank/DDBJ databases">
        <title>Genomic Encyclopedia of Type Strains, Phase IV (KMG-IV): sequencing the most valuable type-strain genomes for metagenomic binning, comparative biology and taxonomic classification.</title>
        <authorList>
            <person name="Goeker M."/>
        </authorList>
    </citation>
    <scope>NUCLEOTIDE SEQUENCE [LARGE SCALE GENOMIC DNA]</scope>
    <source>
        <strain evidence="1 2">DSM 1837</strain>
    </source>
</reference>
<comment type="caution">
    <text evidence="1">The sequence shown here is derived from an EMBL/GenBank/DDBJ whole genome shotgun (WGS) entry which is preliminary data.</text>
</comment>
<proteinExistence type="predicted"/>
<organism evidence="1 2">
    <name type="scientific">Simplicispira metamorpha</name>
    <dbReference type="NCBI Taxonomy" id="80881"/>
    <lineage>
        <taxon>Bacteria</taxon>
        <taxon>Pseudomonadati</taxon>
        <taxon>Pseudomonadota</taxon>
        <taxon>Betaproteobacteria</taxon>
        <taxon>Burkholderiales</taxon>
        <taxon>Comamonadaceae</taxon>
        <taxon>Simplicispira</taxon>
    </lineage>
</organism>
<evidence type="ECO:0000313" key="1">
    <source>
        <dbReference type="EMBL" id="TCP19829.1"/>
    </source>
</evidence>
<dbReference type="OrthoDB" id="9155693at2"/>
<name>A0A4R2NET3_9BURK</name>
<keyword evidence="2" id="KW-1185">Reference proteome</keyword>
<accession>A0A4R2NET3</accession>